<feature type="compositionally biased region" description="Basic and acidic residues" evidence="2">
    <location>
        <begin position="70"/>
        <end position="81"/>
    </location>
</feature>
<feature type="region of interest" description="Disordered" evidence="2">
    <location>
        <begin position="1"/>
        <end position="138"/>
    </location>
</feature>
<dbReference type="EMBL" id="JAADYS010002138">
    <property type="protein sequence ID" value="KAF4459596.1"/>
    <property type="molecule type" value="Genomic_DNA"/>
</dbReference>
<keyword evidence="1" id="KW-0175">Coiled coil</keyword>
<protein>
    <recommendedName>
        <fullName evidence="3">V-SNARE coiled-coil homology domain-containing protein</fullName>
    </recommendedName>
</protein>
<reference evidence="4 5" key="1">
    <citation type="submission" date="2020-01" db="EMBL/GenBank/DDBJ databases">
        <title>Identification and distribution of gene clusters putatively required for synthesis of sphingolipid metabolism inhibitors in phylogenetically diverse species of the filamentous fungus Fusarium.</title>
        <authorList>
            <person name="Kim H.-S."/>
            <person name="Busman M."/>
            <person name="Brown D.W."/>
            <person name="Divon H."/>
            <person name="Uhlig S."/>
            <person name="Proctor R.H."/>
        </authorList>
    </citation>
    <scope>NUCLEOTIDE SEQUENCE [LARGE SCALE GENOMIC DNA]</scope>
    <source>
        <strain evidence="4 5">NRRL 20459</strain>
    </source>
</reference>
<feature type="compositionally biased region" description="Acidic residues" evidence="2">
    <location>
        <begin position="1"/>
        <end position="15"/>
    </location>
</feature>
<evidence type="ECO:0000313" key="5">
    <source>
        <dbReference type="Proteomes" id="UP000554235"/>
    </source>
</evidence>
<comment type="caution">
    <text evidence="4">The sequence shown here is derived from an EMBL/GenBank/DDBJ whole genome shotgun (WGS) entry which is preliminary data.</text>
</comment>
<dbReference type="Proteomes" id="UP000554235">
    <property type="component" value="Unassembled WGS sequence"/>
</dbReference>
<evidence type="ECO:0000259" key="3">
    <source>
        <dbReference type="PROSITE" id="PS50892"/>
    </source>
</evidence>
<evidence type="ECO:0000256" key="1">
    <source>
        <dbReference type="PROSITE-ProRule" id="PRU00290"/>
    </source>
</evidence>
<feature type="compositionally biased region" description="Basic residues" evidence="2">
    <location>
        <begin position="21"/>
        <end position="34"/>
    </location>
</feature>
<organism evidence="4 5">
    <name type="scientific">Fusarium albosuccineum</name>
    <dbReference type="NCBI Taxonomy" id="1237068"/>
    <lineage>
        <taxon>Eukaryota</taxon>
        <taxon>Fungi</taxon>
        <taxon>Dikarya</taxon>
        <taxon>Ascomycota</taxon>
        <taxon>Pezizomycotina</taxon>
        <taxon>Sordariomycetes</taxon>
        <taxon>Hypocreomycetidae</taxon>
        <taxon>Hypocreales</taxon>
        <taxon>Nectriaceae</taxon>
        <taxon>Fusarium</taxon>
        <taxon>Fusarium decemcellulare species complex</taxon>
    </lineage>
</organism>
<evidence type="ECO:0000313" key="4">
    <source>
        <dbReference type="EMBL" id="KAF4459596.1"/>
    </source>
</evidence>
<keyword evidence="5" id="KW-1185">Reference proteome</keyword>
<feature type="compositionally biased region" description="Gly residues" evidence="2">
    <location>
        <begin position="35"/>
        <end position="51"/>
    </location>
</feature>
<feature type="compositionally biased region" description="Basic and acidic residues" evidence="2">
    <location>
        <begin position="108"/>
        <end position="138"/>
    </location>
</feature>
<accession>A0A8H4L089</accession>
<dbReference type="InterPro" id="IPR042855">
    <property type="entry name" value="V_SNARE_CC"/>
</dbReference>
<evidence type="ECO:0000256" key="2">
    <source>
        <dbReference type="SAM" id="MobiDB-lite"/>
    </source>
</evidence>
<proteinExistence type="predicted"/>
<gene>
    <name evidence="4" type="ORF">FALBO_13651</name>
</gene>
<dbReference type="PROSITE" id="PS50892">
    <property type="entry name" value="V_SNARE"/>
    <property type="match status" value="1"/>
</dbReference>
<name>A0A8H4L089_9HYPO</name>
<dbReference type="AlphaFoldDB" id="A0A8H4L089"/>
<sequence>MVEGDFEGEFEEQGGGEEHQGRRRRRRRGRRGGQGRRGQGNRGQGNRGGNAGQAAARPNPQTPAQQGDPSAKREPEERAAEAEPAATAIESLRAQLQAVLEGPQEAEEGSRAAEESRQAAEEEVRRLQSQCEGHEKDAARIKDLEEASEELGRSLRTKDEDLAKAQTELVQVKRTLAENESAMVEKDRRLEALSDELEDLQVVATGDSMVLCRVFDDIARKAREFPVFRDEHLDLETVATMGFTIGDDDCRRNIRRLLDDAPIGAWFCFSWVSKYGQVAPQVEHLCGTCRLHRDLCRLVTVASGVNGERQLRFFNPKD</sequence>
<feature type="domain" description="V-SNARE coiled-coil homology" evidence="3">
    <location>
        <begin position="161"/>
        <end position="229"/>
    </location>
</feature>